<dbReference type="EMBL" id="AP019695">
    <property type="protein sequence ID" value="BBK22033.1"/>
    <property type="molecule type" value="Genomic_DNA"/>
</dbReference>
<keyword evidence="1" id="KW-0812">Transmembrane</keyword>
<dbReference type="RefSeq" id="WP_118277448.1">
    <property type="nucleotide sequence ID" value="NZ_AP019695.1"/>
</dbReference>
<keyword evidence="1" id="KW-0472">Membrane</keyword>
<evidence type="ECO:0000313" key="3">
    <source>
        <dbReference type="Proteomes" id="UP000464754"/>
    </source>
</evidence>
<feature type="transmembrane region" description="Helical" evidence="1">
    <location>
        <begin position="212"/>
        <end position="235"/>
    </location>
</feature>
<accession>A0A6N4TGX1</accession>
<feature type="transmembrane region" description="Helical" evidence="1">
    <location>
        <begin position="241"/>
        <end position="263"/>
    </location>
</feature>
<proteinExistence type="predicted"/>
<keyword evidence="1" id="KW-1133">Transmembrane helix</keyword>
<organism evidence="2 3">
    <name type="scientific">Amedibacterium intestinale</name>
    <dbReference type="NCBI Taxonomy" id="2583452"/>
    <lineage>
        <taxon>Bacteria</taxon>
        <taxon>Bacillati</taxon>
        <taxon>Bacillota</taxon>
        <taxon>Erysipelotrichia</taxon>
        <taxon>Erysipelotrichales</taxon>
        <taxon>Erysipelotrichaceae</taxon>
        <taxon>Amedibacterium</taxon>
    </lineage>
</organism>
<dbReference type="KEGG" id="aarg:Aargi30884_09360"/>
<dbReference type="AlphaFoldDB" id="A0A6N4TGX1"/>
<keyword evidence="3" id="KW-1185">Reference proteome</keyword>
<sequence length="271" mass="31869">MKKDEFLSLLEKRLHILNEKERQDILDEYRTHIEMKMQEGKDEEEAIQDFGDFNELVDEILDAYKINVEEMKQTSEQEDRSLNFVLENCKRIVCSLFSMDLGKILSFLFEIFVVLVLLLLLRIPFNLISILGSGLLNGVLGYDIGKLLIKPWEVLVNVIYILVFVSTLMKALKKRIEKYQGESIKELKFSNFNLHVLNEGNWKELLSVKRSFFLCMIILLSFAFYSLSFIVNWSAIYNTSILLFLMIFSGTSLIFMLFIYISYKCLWKRKV</sequence>
<protein>
    <recommendedName>
        <fullName evidence="4">DUF1700 domain-containing protein</fullName>
    </recommendedName>
</protein>
<name>A0A6N4TGX1_9FIRM</name>
<dbReference type="Pfam" id="PF22564">
    <property type="entry name" value="HAAS"/>
    <property type="match status" value="1"/>
</dbReference>
<gene>
    <name evidence="2" type="ORF">Aargi30884_09360</name>
</gene>
<evidence type="ECO:0008006" key="4">
    <source>
        <dbReference type="Google" id="ProtNLM"/>
    </source>
</evidence>
<feature type="transmembrane region" description="Helical" evidence="1">
    <location>
        <begin position="107"/>
        <end position="132"/>
    </location>
</feature>
<evidence type="ECO:0000313" key="2">
    <source>
        <dbReference type="EMBL" id="BBK22033.1"/>
    </source>
</evidence>
<dbReference type="Proteomes" id="UP000464754">
    <property type="component" value="Chromosome"/>
</dbReference>
<evidence type="ECO:0000256" key="1">
    <source>
        <dbReference type="SAM" id="Phobius"/>
    </source>
</evidence>
<reference evidence="3" key="1">
    <citation type="submission" date="2019-05" db="EMBL/GenBank/DDBJ databases">
        <title>Complete genome sequencing of Absiella argi strain JCM 30884.</title>
        <authorList>
            <person name="Sakamoto M."/>
            <person name="Murakami T."/>
            <person name="Mori H."/>
        </authorList>
    </citation>
    <scope>NUCLEOTIDE SEQUENCE [LARGE SCALE GENOMIC DNA]</scope>
    <source>
        <strain evidence="3">JCM 30884</strain>
    </source>
</reference>
<feature type="transmembrane region" description="Helical" evidence="1">
    <location>
        <begin position="152"/>
        <end position="172"/>
    </location>
</feature>